<dbReference type="SUPFAM" id="SSF55620">
    <property type="entry name" value="Tetrahydrobiopterin biosynthesis enzymes-like"/>
    <property type="match status" value="1"/>
</dbReference>
<dbReference type="NCBIfam" id="TIGR00525">
    <property type="entry name" value="folB"/>
    <property type="match status" value="1"/>
</dbReference>
<evidence type="ECO:0000256" key="3">
    <source>
        <dbReference type="ARBA" id="ARBA00005708"/>
    </source>
</evidence>
<evidence type="ECO:0000256" key="5">
    <source>
        <dbReference type="ARBA" id="ARBA00023239"/>
    </source>
</evidence>
<evidence type="ECO:0000256" key="2">
    <source>
        <dbReference type="ARBA" id="ARBA00005013"/>
    </source>
</evidence>
<evidence type="ECO:0000256" key="6">
    <source>
        <dbReference type="RuleBase" id="RU362079"/>
    </source>
</evidence>
<accession>A0ABP7P7X3</accession>
<dbReference type="PANTHER" id="PTHR42844:SF1">
    <property type="entry name" value="DIHYDRONEOPTERIN ALDOLASE 1-RELATED"/>
    <property type="match status" value="1"/>
</dbReference>
<name>A0ABP7P7X3_9GAMM</name>
<protein>
    <recommendedName>
        <fullName evidence="6">7,8-dihydroneopterin aldolase</fullName>
        <ecNumber evidence="6">4.1.2.25</ecNumber>
    </recommendedName>
</protein>
<dbReference type="InterPro" id="IPR006156">
    <property type="entry name" value="Dihydroneopterin_aldolase"/>
</dbReference>
<dbReference type="RefSeq" id="WP_344805456.1">
    <property type="nucleotide sequence ID" value="NZ_BAABBO010000009.1"/>
</dbReference>
<keyword evidence="4 6" id="KW-0289">Folate biosynthesis</keyword>
<dbReference type="Pfam" id="PF02152">
    <property type="entry name" value="FolB"/>
    <property type="match status" value="1"/>
</dbReference>
<gene>
    <name evidence="8" type="primary">folB</name>
    <name evidence="8" type="ORF">GCM10022278_17850</name>
</gene>
<dbReference type="PANTHER" id="PTHR42844">
    <property type="entry name" value="DIHYDRONEOPTERIN ALDOLASE 1-RELATED"/>
    <property type="match status" value="1"/>
</dbReference>
<dbReference type="EC" id="4.1.2.25" evidence="6"/>
<feature type="domain" description="Dihydroneopterin aldolase/epimerase" evidence="7">
    <location>
        <begin position="17"/>
        <end position="127"/>
    </location>
</feature>
<evidence type="ECO:0000313" key="9">
    <source>
        <dbReference type="Proteomes" id="UP001501337"/>
    </source>
</evidence>
<dbReference type="InterPro" id="IPR006157">
    <property type="entry name" value="FolB_dom"/>
</dbReference>
<dbReference type="Gene3D" id="3.30.1130.10">
    <property type="match status" value="1"/>
</dbReference>
<sequence>MKPVDTIGASIPLRQSVVIQALELDCVIGVYDFERRFEQRLLLDLTMSTDFSEAMKTDRLDQTLNYAAICERLQCIARASSFALLERLMGDLVRCLQDEFGIDHFHMRLRKPGAVAGTAYVGIEIDTRPV</sequence>
<keyword evidence="9" id="KW-1185">Reference proteome</keyword>
<proteinExistence type="inferred from homology"/>
<reference evidence="9" key="1">
    <citation type="journal article" date="2019" name="Int. J. Syst. Evol. Microbiol.">
        <title>The Global Catalogue of Microorganisms (GCM) 10K type strain sequencing project: providing services to taxonomists for standard genome sequencing and annotation.</title>
        <authorList>
            <consortium name="The Broad Institute Genomics Platform"/>
            <consortium name="The Broad Institute Genome Sequencing Center for Infectious Disease"/>
            <person name="Wu L."/>
            <person name="Ma J."/>
        </authorList>
    </citation>
    <scope>NUCLEOTIDE SEQUENCE [LARGE SCALE GENOMIC DNA]</scope>
    <source>
        <strain evidence="9">JCM 17555</strain>
    </source>
</reference>
<dbReference type="NCBIfam" id="TIGR00526">
    <property type="entry name" value="folB_dom"/>
    <property type="match status" value="1"/>
</dbReference>
<comment type="function">
    <text evidence="6">Catalyzes the conversion of 7,8-dihydroneopterin to 6-hydroxymethyl-7,8-dihydropterin.</text>
</comment>
<evidence type="ECO:0000259" key="7">
    <source>
        <dbReference type="SMART" id="SM00905"/>
    </source>
</evidence>
<dbReference type="Proteomes" id="UP001501337">
    <property type="component" value="Unassembled WGS sequence"/>
</dbReference>
<evidence type="ECO:0000313" key="8">
    <source>
        <dbReference type="EMBL" id="GAA3960120.1"/>
    </source>
</evidence>
<comment type="catalytic activity">
    <reaction evidence="1 6">
        <text>7,8-dihydroneopterin = 6-hydroxymethyl-7,8-dihydropterin + glycolaldehyde</text>
        <dbReference type="Rhea" id="RHEA:10540"/>
        <dbReference type="ChEBI" id="CHEBI:17001"/>
        <dbReference type="ChEBI" id="CHEBI:17071"/>
        <dbReference type="ChEBI" id="CHEBI:44841"/>
        <dbReference type="EC" id="4.1.2.25"/>
    </reaction>
</comment>
<organism evidence="8 9">
    <name type="scientific">Allohahella marinimesophila</name>
    <dbReference type="NCBI Taxonomy" id="1054972"/>
    <lineage>
        <taxon>Bacteria</taxon>
        <taxon>Pseudomonadati</taxon>
        <taxon>Pseudomonadota</taxon>
        <taxon>Gammaproteobacteria</taxon>
        <taxon>Oceanospirillales</taxon>
        <taxon>Hahellaceae</taxon>
        <taxon>Allohahella</taxon>
    </lineage>
</organism>
<comment type="similarity">
    <text evidence="3 6">Belongs to the DHNA family.</text>
</comment>
<evidence type="ECO:0000256" key="4">
    <source>
        <dbReference type="ARBA" id="ARBA00022909"/>
    </source>
</evidence>
<keyword evidence="5 6" id="KW-0456">Lyase</keyword>
<evidence type="ECO:0000256" key="1">
    <source>
        <dbReference type="ARBA" id="ARBA00001353"/>
    </source>
</evidence>
<dbReference type="InterPro" id="IPR043133">
    <property type="entry name" value="GTP-CH-I_C/QueF"/>
</dbReference>
<comment type="caution">
    <text evidence="8">The sequence shown here is derived from an EMBL/GenBank/DDBJ whole genome shotgun (WGS) entry which is preliminary data.</text>
</comment>
<dbReference type="EMBL" id="BAABBO010000009">
    <property type="protein sequence ID" value="GAA3960120.1"/>
    <property type="molecule type" value="Genomic_DNA"/>
</dbReference>
<comment type="pathway">
    <text evidence="2 6">Cofactor biosynthesis; tetrahydrofolate biosynthesis; 2-amino-4-hydroxy-6-hydroxymethyl-7,8-dihydropteridine diphosphate from 7,8-dihydroneopterin triphosphate: step 3/4.</text>
</comment>
<dbReference type="SMART" id="SM00905">
    <property type="entry name" value="FolB"/>
    <property type="match status" value="1"/>
</dbReference>